<dbReference type="NCBIfam" id="TIGR02577">
    <property type="entry name" value="cas_TM1794_Cmr2"/>
    <property type="match status" value="1"/>
</dbReference>
<sequence>MNNYIVILSIGPVQGMIASARRSRDLWSGSWLLSELAKTCAKFFKDNGATLIFPFIQHDRDLDENSWFSVGNKIQVQLRANDTHALKHIIDQAQEAVQRRLKKEADNVLSKLNKKDIRTDIWHAQIKDFVEIQSAWARIDDDYLSAVQLASQILAARKNTRNFDPAATCPYQSELMIPKSSLDALRETVLYENVENKNNLTRKKISLALSEQLDAVGVIKRLGFEDKAEQFTPISRVMADAWIEQLIMDKVDLTPIKEICQKLCDLGVMTKVTGNERKSDQKSIYHAFAYDAQLLYPSRLDAEKKAWQGRADEVIYQGRADEVIYQLDKLKKQLTPLWKKYGQPYSYGALLLADGDRMGELLDKAQNLEQHQAITQALSNFAGSVSDIMQDSRGHCIYAGGDDVLGLVPLDKAYDCANQLQKQFAQCLQEATQKLKIQNQLSDTELKNPTLSVGLAVCHIMTPFGVIRQLAKQAEKYAKGDHISQDKEQAITYERRNALGILLSVRGGTDIQVRFNWHDTHGLESFGSFVRFYIEKSIPSRVAYDIRDIHLRVHQIAADDHHLNQNIQSAHLSHMLNQARTHGDQKIASHIIKTLKNRADEIGLDRLADELIVARWLAAKTQKELGREQV</sequence>
<evidence type="ECO:0000256" key="2">
    <source>
        <dbReference type="ARBA" id="ARBA00023118"/>
    </source>
</evidence>
<evidence type="ECO:0000259" key="3">
    <source>
        <dbReference type="PROSITE" id="PS50887"/>
    </source>
</evidence>
<gene>
    <name evidence="4" type="ORF">AO370_1902</name>
</gene>
<evidence type="ECO:0000313" key="5">
    <source>
        <dbReference type="Proteomes" id="UP000078295"/>
    </source>
</evidence>
<dbReference type="InterPro" id="IPR000160">
    <property type="entry name" value="GGDEF_dom"/>
</dbReference>
<dbReference type="InterPro" id="IPR054767">
    <property type="entry name" value="Cas10-Cmr2_palm2"/>
</dbReference>
<dbReference type="AlphaFoldDB" id="A0AB36DL87"/>
<dbReference type="InterPro" id="IPR024615">
    <property type="entry name" value="CRISPR-assoc_Cmr2_N"/>
</dbReference>
<name>A0AB36DL87_MORCA</name>
<dbReference type="GO" id="GO:0000166">
    <property type="term" value="F:nucleotide binding"/>
    <property type="evidence" value="ECO:0007669"/>
    <property type="project" value="UniProtKB-KW"/>
</dbReference>
<evidence type="ECO:0000256" key="1">
    <source>
        <dbReference type="ARBA" id="ARBA00022741"/>
    </source>
</evidence>
<feature type="domain" description="GGDEF" evidence="3">
    <location>
        <begin position="346"/>
        <end position="495"/>
    </location>
</feature>
<dbReference type="Proteomes" id="UP000078295">
    <property type="component" value="Unassembled WGS sequence"/>
</dbReference>
<dbReference type="Pfam" id="PF12469">
    <property type="entry name" value="Cmr2_N"/>
    <property type="match status" value="1"/>
</dbReference>
<reference evidence="4 5" key="1">
    <citation type="journal article" date="2016" name="Genome Biol. Evol.">
        <title>Comparative Genomic Analyses of the Moraxella catarrhalis Serosensitive and Seroresistant Lineages Demonstrate Their Independent Evolution.</title>
        <authorList>
            <person name="Earl J.P."/>
            <person name="de Vries S.P."/>
            <person name="Ahmed A."/>
            <person name="Powell E."/>
            <person name="Schultz M.P."/>
            <person name="Hermans P.W."/>
            <person name="Hill D.J."/>
            <person name="Zhou Z."/>
            <person name="Constantinidou C.I."/>
            <person name="Hu F.Z."/>
            <person name="Bootsma H.J."/>
            <person name="Ehrlich G.D."/>
        </authorList>
    </citation>
    <scope>NUCLEOTIDE SEQUENCE [LARGE SCALE GENOMIC DNA]</scope>
    <source>
        <strain evidence="4 5">F23</strain>
    </source>
</reference>
<evidence type="ECO:0000313" key="4">
    <source>
        <dbReference type="EMBL" id="OAV22892.1"/>
    </source>
</evidence>
<proteinExistence type="predicted"/>
<dbReference type="InterPro" id="IPR043128">
    <property type="entry name" value="Rev_trsase/Diguanyl_cyclase"/>
</dbReference>
<keyword evidence="2" id="KW-0051">Antiviral defense</keyword>
<organism evidence="4 5">
    <name type="scientific">Moraxella catarrhalis</name>
    <name type="common">Branhamella catarrhalis</name>
    <dbReference type="NCBI Taxonomy" id="480"/>
    <lineage>
        <taxon>Bacteria</taxon>
        <taxon>Pseudomonadati</taxon>
        <taxon>Pseudomonadota</taxon>
        <taxon>Gammaproteobacteria</taxon>
        <taxon>Moraxellales</taxon>
        <taxon>Moraxellaceae</taxon>
        <taxon>Moraxella</taxon>
    </lineage>
</organism>
<dbReference type="RefSeq" id="WP_064604991.1">
    <property type="nucleotide sequence ID" value="NZ_LXHQ01000049.1"/>
</dbReference>
<keyword evidence="1" id="KW-0547">Nucleotide-binding</keyword>
<dbReference type="Pfam" id="PF22335">
    <property type="entry name" value="Cas10-Cmr2_palm2"/>
    <property type="match status" value="1"/>
</dbReference>
<accession>A0AB36DL87</accession>
<protein>
    <submittedName>
        <fullName evidence="4">CRISPR-associated RAMP Cmr2</fullName>
    </submittedName>
</protein>
<dbReference type="Gene3D" id="3.30.70.2220">
    <property type="entry name" value="CRISPR-Cas system, Cmr2 subunit, D1 domain, cysteine cluster"/>
    <property type="match status" value="1"/>
</dbReference>
<dbReference type="GO" id="GO:0051607">
    <property type="term" value="P:defense response to virus"/>
    <property type="evidence" value="ECO:0007669"/>
    <property type="project" value="UniProtKB-KW"/>
</dbReference>
<dbReference type="PROSITE" id="PS50887">
    <property type="entry name" value="GGDEF"/>
    <property type="match status" value="1"/>
</dbReference>
<dbReference type="EMBL" id="LXHQ01000049">
    <property type="protein sequence ID" value="OAV22892.1"/>
    <property type="molecule type" value="Genomic_DNA"/>
</dbReference>
<dbReference type="InterPro" id="IPR013407">
    <property type="entry name" value="CRISPR-assoc_prot_Cmr2"/>
</dbReference>
<dbReference type="Gene3D" id="3.30.70.270">
    <property type="match status" value="1"/>
</dbReference>
<comment type="caution">
    <text evidence="4">The sequence shown here is derived from an EMBL/GenBank/DDBJ whole genome shotgun (WGS) entry which is preliminary data.</text>
</comment>
<dbReference type="InterPro" id="IPR038242">
    <property type="entry name" value="Cmr2_N"/>
</dbReference>